<dbReference type="EMBL" id="BNBD01000004">
    <property type="protein sequence ID" value="GHF43091.1"/>
    <property type="molecule type" value="Genomic_DNA"/>
</dbReference>
<keyword evidence="1" id="KW-0732">Signal</keyword>
<feature type="signal peptide" evidence="1">
    <location>
        <begin position="1"/>
        <end position="37"/>
    </location>
</feature>
<reference evidence="2" key="2">
    <citation type="submission" date="2020-09" db="EMBL/GenBank/DDBJ databases">
        <authorList>
            <person name="Sun Q."/>
            <person name="Ohkuma M."/>
        </authorList>
    </citation>
    <scope>NUCLEOTIDE SEQUENCE</scope>
    <source>
        <strain evidence="2">JCM 4059</strain>
    </source>
</reference>
<name>A0A919B1T1_9ACTN</name>
<sequence>MPVSCEWMYMSRRSWFSVAVVAATLAGGLTVAPAANAAGSPPVECWDWWHNAHKWTAKCEVKRGAARALTDCGDMNNPSTRYGRWVGVGRWDFGGDCGDEHFTASDIQSTEE</sequence>
<organism evidence="2 3">
    <name type="scientific">Streptomyces mashuensis</name>
    <dbReference type="NCBI Taxonomy" id="33904"/>
    <lineage>
        <taxon>Bacteria</taxon>
        <taxon>Bacillati</taxon>
        <taxon>Actinomycetota</taxon>
        <taxon>Actinomycetes</taxon>
        <taxon>Kitasatosporales</taxon>
        <taxon>Streptomycetaceae</taxon>
        <taxon>Streptomyces</taxon>
    </lineage>
</organism>
<evidence type="ECO:0000313" key="2">
    <source>
        <dbReference type="EMBL" id="GHF43091.1"/>
    </source>
</evidence>
<proteinExistence type="predicted"/>
<comment type="caution">
    <text evidence="2">The sequence shown here is derived from an EMBL/GenBank/DDBJ whole genome shotgun (WGS) entry which is preliminary data.</text>
</comment>
<evidence type="ECO:0008006" key="4">
    <source>
        <dbReference type="Google" id="ProtNLM"/>
    </source>
</evidence>
<keyword evidence="3" id="KW-1185">Reference proteome</keyword>
<reference evidence="2" key="1">
    <citation type="journal article" date="2014" name="Int. J. Syst. Evol. Microbiol.">
        <title>Complete genome sequence of Corynebacterium casei LMG S-19264T (=DSM 44701T), isolated from a smear-ripened cheese.</title>
        <authorList>
            <consortium name="US DOE Joint Genome Institute (JGI-PGF)"/>
            <person name="Walter F."/>
            <person name="Albersmeier A."/>
            <person name="Kalinowski J."/>
            <person name="Ruckert C."/>
        </authorList>
    </citation>
    <scope>NUCLEOTIDE SEQUENCE</scope>
    <source>
        <strain evidence="2">JCM 4059</strain>
    </source>
</reference>
<dbReference type="AlphaFoldDB" id="A0A919B1T1"/>
<evidence type="ECO:0000313" key="3">
    <source>
        <dbReference type="Proteomes" id="UP000638313"/>
    </source>
</evidence>
<protein>
    <recommendedName>
        <fullName evidence="4">Secreted protein</fullName>
    </recommendedName>
</protein>
<dbReference type="Proteomes" id="UP000638313">
    <property type="component" value="Unassembled WGS sequence"/>
</dbReference>
<evidence type="ECO:0000256" key="1">
    <source>
        <dbReference type="SAM" id="SignalP"/>
    </source>
</evidence>
<accession>A0A919B1T1</accession>
<feature type="chain" id="PRO_5037885796" description="Secreted protein" evidence="1">
    <location>
        <begin position="38"/>
        <end position="112"/>
    </location>
</feature>
<gene>
    <name evidence="2" type="ORF">GCM10010218_25450</name>
</gene>